<dbReference type="InterPro" id="IPR050095">
    <property type="entry name" value="ECF_ABC_transporter_ATP-bd"/>
</dbReference>
<dbReference type="CDD" id="cd03225">
    <property type="entry name" value="ABC_cobalt_CbiO_domain1"/>
    <property type="match status" value="1"/>
</dbReference>
<dbReference type="Pfam" id="PF00005">
    <property type="entry name" value="ABC_tran"/>
    <property type="match status" value="1"/>
</dbReference>
<keyword evidence="9" id="KW-0378">Hydrolase</keyword>
<dbReference type="GO" id="GO:0005524">
    <property type="term" value="F:ATP binding"/>
    <property type="evidence" value="ECO:0007669"/>
    <property type="project" value="UniProtKB-KW"/>
</dbReference>
<keyword evidence="5 9" id="KW-0067">ATP-binding</keyword>
<evidence type="ECO:0000256" key="1">
    <source>
        <dbReference type="ARBA" id="ARBA00005417"/>
    </source>
</evidence>
<dbReference type="GO" id="GO:0016887">
    <property type="term" value="F:ATP hydrolysis activity"/>
    <property type="evidence" value="ECO:0007669"/>
    <property type="project" value="InterPro"/>
</dbReference>
<keyword evidence="4" id="KW-0547">Nucleotide-binding</keyword>
<dbReference type="GO" id="GO:0043190">
    <property type="term" value="C:ATP-binding cassette (ABC) transporter complex"/>
    <property type="evidence" value="ECO:0007669"/>
    <property type="project" value="TreeGrafter"/>
</dbReference>
<accession>A0A4Y7RE63</accession>
<dbReference type="SUPFAM" id="SSF52540">
    <property type="entry name" value="P-loop containing nucleoside triphosphate hydrolases"/>
    <property type="match status" value="1"/>
</dbReference>
<keyword evidence="7" id="KW-0472">Membrane</keyword>
<dbReference type="Gene3D" id="3.40.50.300">
    <property type="entry name" value="P-loop containing nucleotide triphosphate hydrolases"/>
    <property type="match status" value="1"/>
</dbReference>
<name>A0A4Y7RE63_9FIRM</name>
<evidence type="ECO:0000256" key="7">
    <source>
        <dbReference type="ARBA" id="ARBA00023136"/>
    </source>
</evidence>
<dbReference type="InterPro" id="IPR003439">
    <property type="entry name" value="ABC_transporter-like_ATP-bd"/>
</dbReference>
<dbReference type="InterPro" id="IPR015856">
    <property type="entry name" value="ABC_transpr_CbiO/EcfA_su"/>
</dbReference>
<feature type="domain" description="ABC transporter" evidence="8">
    <location>
        <begin position="4"/>
        <end position="242"/>
    </location>
</feature>
<dbReference type="GO" id="GO:0042626">
    <property type="term" value="F:ATPase-coupled transmembrane transporter activity"/>
    <property type="evidence" value="ECO:0007669"/>
    <property type="project" value="TreeGrafter"/>
</dbReference>
<dbReference type="PANTHER" id="PTHR43553:SF24">
    <property type="entry name" value="ENERGY-COUPLING FACTOR TRANSPORTER ATP-BINDING PROTEIN ECFA1"/>
    <property type="match status" value="1"/>
</dbReference>
<dbReference type="AlphaFoldDB" id="A0A4Y7RE63"/>
<evidence type="ECO:0000256" key="5">
    <source>
        <dbReference type="ARBA" id="ARBA00022840"/>
    </source>
</evidence>
<evidence type="ECO:0000256" key="6">
    <source>
        <dbReference type="ARBA" id="ARBA00022967"/>
    </source>
</evidence>
<dbReference type="SMART" id="SM00382">
    <property type="entry name" value="AAA"/>
    <property type="match status" value="1"/>
</dbReference>
<dbReference type="EC" id="3.6.3.-" evidence="9"/>
<keyword evidence="2" id="KW-0813">Transport</keyword>
<dbReference type="InterPro" id="IPR003593">
    <property type="entry name" value="AAA+_ATPase"/>
</dbReference>
<dbReference type="InterPro" id="IPR027417">
    <property type="entry name" value="P-loop_NTPase"/>
</dbReference>
<evidence type="ECO:0000313" key="9">
    <source>
        <dbReference type="EMBL" id="TEB07040.1"/>
    </source>
</evidence>
<proteinExistence type="inferred from homology"/>
<comment type="caution">
    <text evidence="9">The sequence shown here is derived from an EMBL/GenBank/DDBJ whole genome shotgun (WGS) entry which is preliminary data.</text>
</comment>
<protein>
    <submittedName>
        <fullName evidence="9">Energy-coupling factor transporter ATP-binding protein EcfA1</fullName>
        <ecNumber evidence="9">3.6.3.-</ecNumber>
    </submittedName>
</protein>
<dbReference type="PROSITE" id="PS50893">
    <property type="entry name" value="ABC_TRANSPORTER_2"/>
    <property type="match status" value="1"/>
</dbReference>
<dbReference type="PANTHER" id="PTHR43553">
    <property type="entry name" value="HEAVY METAL TRANSPORTER"/>
    <property type="match status" value="1"/>
</dbReference>
<keyword evidence="6" id="KW-1278">Translocase</keyword>
<comment type="similarity">
    <text evidence="1">Belongs to the ABC transporter superfamily.</text>
</comment>
<dbReference type="Proteomes" id="UP000298324">
    <property type="component" value="Unassembled WGS sequence"/>
</dbReference>
<dbReference type="RefSeq" id="WP_190239059.1">
    <property type="nucleotide sequence ID" value="NZ_QFGA01000001.1"/>
</dbReference>
<evidence type="ECO:0000256" key="4">
    <source>
        <dbReference type="ARBA" id="ARBA00022741"/>
    </source>
</evidence>
<reference evidence="9 10" key="1">
    <citation type="journal article" date="2018" name="Environ. Microbiol.">
        <title>Novel energy conservation strategies and behaviour of Pelotomaculum schinkii driving syntrophic propionate catabolism.</title>
        <authorList>
            <person name="Hidalgo-Ahumada C.A.P."/>
            <person name="Nobu M.K."/>
            <person name="Narihiro T."/>
            <person name="Tamaki H."/>
            <person name="Liu W.T."/>
            <person name="Kamagata Y."/>
            <person name="Stams A.J.M."/>
            <person name="Imachi H."/>
            <person name="Sousa D.Z."/>
        </authorList>
    </citation>
    <scope>NUCLEOTIDE SEQUENCE [LARGE SCALE GENOMIC DNA]</scope>
    <source>
        <strain evidence="9 10">HH</strain>
    </source>
</reference>
<evidence type="ECO:0000256" key="2">
    <source>
        <dbReference type="ARBA" id="ARBA00022448"/>
    </source>
</evidence>
<organism evidence="9 10">
    <name type="scientific">Pelotomaculum schinkii</name>
    <dbReference type="NCBI Taxonomy" id="78350"/>
    <lineage>
        <taxon>Bacteria</taxon>
        <taxon>Bacillati</taxon>
        <taxon>Bacillota</taxon>
        <taxon>Clostridia</taxon>
        <taxon>Eubacteriales</taxon>
        <taxon>Desulfotomaculaceae</taxon>
        <taxon>Pelotomaculum</taxon>
    </lineage>
</organism>
<evidence type="ECO:0000313" key="10">
    <source>
        <dbReference type="Proteomes" id="UP000298324"/>
    </source>
</evidence>
<evidence type="ECO:0000259" key="8">
    <source>
        <dbReference type="PROSITE" id="PS50893"/>
    </source>
</evidence>
<keyword evidence="10" id="KW-1185">Reference proteome</keyword>
<dbReference type="EMBL" id="QFGA01000001">
    <property type="protein sequence ID" value="TEB07040.1"/>
    <property type="molecule type" value="Genomic_DNA"/>
</dbReference>
<evidence type="ECO:0000256" key="3">
    <source>
        <dbReference type="ARBA" id="ARBA00022475"/>
    </source>
</evidence>
<sequence length="251" mass="27515">MEAVTVQDLTYQYRPGGPFVLKGVDFQVPRGEFVVVTGLSGCGKSTLCFCLSGAIHHNRDGVMTGKIAVNGKNIQEMRPAGRALEVGMVFQNPDTQLFSQTVEDEIAFAPENLCLPPDRIRERVESVIALLGIAALREASPYQLSGGEKHLVALAAVLALDPPLLILDEVLSQLDSAGKKKVAAVLQRLRGIGKTVIAVEHNLESVAFADRLMVMEKGSLIRFDRMETILADRDFMNASRLLYDRKIFNSF</sequence>
<gene>
    <name evidence="9" type="primary">ecfA1_1</name>
    <name evidence="9" type="ORF">Psch_00581</name>
</gene>
<keyword evidence="3" id="KW-1003">Cell membrane</keyword>